<sequence>MKMVRDMERNVIKMGNSLGVNMTDALKEINAEKGDTLSIEIVDKEIRLRKKQPKVDLPEGISEDFFKVLEDTVEYYDKTLKGLKDR</sequence>
<gene>
    <name evidence="1" type="ORF">GCM10009001_07770</name>
</gene>
<accession>A0ABP3QN41</accession>
<dbReference type="RefSeq" id="WP_343810475.1">
    <property type="nucleotide sequence ID" value="NZ_BAAADS010000005.1"/>
</dbReference>
<evidence type="ECO:0000313" key="2">
    <source>
        <dbReference type="Proteomes" id="UP001500866"/>
    </source>
</evidence>
<proteinExistence type="predicted"/>
<protein>
    <recommendedName>
        <fullName evidence="3">AbrB family transcriptional regulator</fullName>
    </recommendedName>
</protein>
<dbReference type="Gene3D" id="2.10.260.10">
    <property type="match status" value="1"/>
</dbReference>
<dbReference type="SUPFAM" id="SSF89447">
    <property type="entry name" value="AbrB/MazE/MraZ-like"/>
    <property type="match status" value="1"/>
</dbReference>
<organism evidence="1 2">
    <name type="scientific">Virgibacillus siamensis</name>
    <dbReference type="NCBI Taxonomy" id="480071"/>
    <lineage>
        <taxon>Bacteria</taxon>
        <taxon>Bacillati</taxon>
        <taxon>Bacillota</taxon>
        <taxon>Bacilli</taxon>
        <taxon>Bacillales</taxon>
        <taxon>Bacillaceae</taxon>
        <taxon>Virgibacillus</taxon>
    </lineage>
</organism>
<name>A0ABP3QN41_9BACI</name>
<evidence type="ECO:0008006" key="3">
    <source>
        <dbReference type="Google" id="ProtNLM"/>
    </source>
</evidence>
<reference evidence="2" key="1">
    <citation type="journal article" date="2019" name="Int. J. Syst. Evol. Microbiol.">
        <title>The Global Catalogue of Microorganisms (GCM) 10K type strain sequencing project: providing services to taxonomists for standard genome sequencing and annotation.</title>
        <authorList>
            <consortium name="The Broad Institute Genomics Platform"/>
            <consortium name="The Broad Institute Genome Sequencing Center for Infectious Disease"/>
            <person name="Wu L."/>
            <person name="Ma J."/>
        </authorList>
    </citation>
    <scope>NUCLEOTIDE SEQUENCE [LARGE SCALE GENOMIC DNA]</scope>
    <source>
        <strain evidence="2">JCM 15395</strain>
    </source>
</reference>
<comment type="caution">
    <text evidence="1">The sequence shown here is derived from an EMBL/GenBank/DDBJ whole genome shotgun (WGS) entry which is preliminary data.</text>
</comment>
<evidence type="ECO:0000313" key="1">
    <source>
        <dbReference type="EMBL" id="GAA0594095.1"/>
    </source>
</evidence>
<keyword evidence="2" id="KW-1185">Reference proteome</keyword>
<dbReference type="InterPro" id="IPR037914">
    <property type="entry name" value="SpoVT-AbrB_sf"/>
</dbReference>
<dbReference type="Proteomes" id="UP001500866">
    <property type="component" value="Unassembled WGS sequence"/>
</dbReference>
<dbReference type="EMBL" id="BAAADS010000005">
    <property type="protein sequence ID" value="GAA0594095.1"/>
    <property type="molecule type" value="Genomic_DNA"/>
</dbReference>